<proteinExistence type="predicted"/>
<dbReference type="EMBL" id="CAJMWW010000120">
    <property type="protein sequence ID" value="CAE6447476.1"/>
    <property type="molecule type" value="Genomic_DNA"/>
</dbReference>
<feature type="compositionally biased region" description="Basic and acidic residues" evidence="1">
    <location>
        <begin position="472"/>
        <end position="483"/>
    </location>
</feature>
<evidence type="ECO:0000256" key="1">
    <source>
        <dbReference type="SAM" id="MobiDB-lite"/>
    </source>
</evidence>
<feature type="compositionally biased region" description="Polar residues" evidence="1">
    <location>
        <begin position="504"/>
        <end position="516"/>
    </location>
</feature>
<feature type="compositionally biased region" description="Polar residues" evidence="1">
    <location>
        <begin position="457"/>
        <end position="467"/>
    </location>
</feature>
<gene>
    <name evidence="2" type="ORF">RDB_LOCUS116701</name>
</gene>
<comment type="caution">
    <text evidence="2">The sequence shown here is derived from an EMBL/GenBank/DDBJ whole genome shotgun (WGS) entry which is preliminary data.</text>
</comment>
<dbReference type="Proteomes" id="UP000663841">
    <property type="component" value="Unassembled WGS sequence"/>
</dbReference>
<sequence length="792" mass="86496">MELPRFSYAVQCLAEAAITMSAAAEALALAAQAFSSASAELDNLCDSSEHIGNIDVGAPLGTQSDDGGSGLKVDPAISAVLRGVDRSNTVDNDYYFSDDDNDKYIAALLKRQSPKPLSEVEKGTTERASPAPQEPLAVSYTSAVSPDPQQSVAYPKDPPESVICFERHLLVDLESGVIPTICALTQRFPKVVCYMQCALPSIMIYHGIIKQITETTVYAITYPNLSQSDNTWGAFNRREKAIVLLPETLSSNAPLPTLGKNCVIHVGWPSSAQRYRSQLELHDAPCSVLVACIQDRQIFPSSNELIGETAPWPAEDRQLLRNEVSRLFPKFEAALLGIPRATKDKFYQDWIEAHGPRGHRYVSSWDAITLVNRANFYICDVLGYNSSNNDWSLPRTPPVSHNFVSQNALDSAVDNGILVLIEGDPSLSHRMDLPKDASPTSKPIPTTVPEESLSKAARQTESTTTIAASKLQESDSNRKKVETRIPGSQSVVSGARTPEVRLESGNSTHSTTDTNNIHSVALDDSNVNKSESVSKQALVKTGEYYVVPEDFCLIPAICMLAKDVSCKNIICYVQIVGVIQPLITQIHALTSRPIFIIASPNSAALPGALKAFDSPVGGIVFCNYLHPPCQPLHSRTIHRIIHAGWTGKPELYSQQIKTTSNAPNSMIMPQSQYLGIPDPNALFGESQLNMTHKVLDPAHFDAIVSKWKNQLNQAPEKVLNACYMEWLAYHGGGQYKVKTWSTIELVTQANIFGEKVLRRKGSPAILAASEGLVRHLKLQPAVQAGVLRVTKH</sequence>
<feature type="region of interest" description="Disordered" evidence="1">
    <location>
        <begin position="428"/>
        <end position="516"/>
    </location>
</feature>
<accession>A0A8H3B4V0</accession>
<evidence type="ECO:0000313" key="2">
    <source>
        <dbReference type="EMBL" id="CAE6447476.1"/>
    </source>
</evidence>
<dbReference type="AlphaFoldDB" id="A0A8H3B4V0"/>
<reference evidence="2" key="1">
    <citation type="submission" date="2021-01" db="EMBL/GenBank/DDBJ databases">
        <authorList>
            <person name="Kaushik A."/>
        </authorList>
    </citation>
    <scope>NUCLEOTIDE SEQUENCE</scope>
    <source>
        <strain evidence="2">AG3-T5</strain>
    </source>
</reference>
<evidence type="ECO:0000313" key="3">
    <source>
        <dbReference type="Proteomes" id="UP000663841"/>
    </source>
</evidence>
<protein>
    <submittedName>
        <fullName evidence="2">Uncharacterized protein</fullName>
    </submittedName>
</protein>
<name>A0A8H3B4V0_9AGAM</name>
<organism evidence="2 3">
    <name type="scientific">Rhizoctonia solani</name>
    <dbReference type="NCBI Taxonomy" id="456999"/>
    <lineage>
        <taxon>Eukaryota</taxon>
        <taxon>Fungi</taxon>
        <taxon>Dikarya</taxon>
        <taxon>Basidiomycota</taxon>
        <taxon>Agaricomycotina</taxon>
        <taxon>Agaricomycetes</taxon>
        <taxon>Cantharellales</taxon>
        <taxon>Ceratobasidiaceae</taxon>
        <taxon>Rhizoctonia</taxon>
    </lineage>
</organism>
<feature type="region of interest" description="Disordered" evidence="1">
    <location>
        <begin position="116"/>
        <end position="135"/>
    </location>
</feature>